<gene>
    <name evidence="2" type="ORF">EFB08_20455</name>
</gene>
<dbReference type="EMBL" id="RJJD01000021">
    <property type="protein sequence ID" value="RNI22476.1"/>
    <property type="molecule type" value="Genomic_DNA"/>
</dbReference>
<feature type="domain" description="DUF7033" evidence="1">
    <location>
        <begin position="87"/>
        <end position="174"/>
    </location>
</feature>
<dbReference type="RefSeq" id="WP_123128834.1">
    <property type="nucleotide sequence ID" value="NZ_RJJD01000021.1"/>
</dbReference>
<dbReference type="InterPro" id="IPR011330">
    <property type="entry name" value="Glyco_hydro/deAcase_b/a-brl"/>
</dbReference>
<dbReference type="Gene3D" id="3.20.20.370">
    <property type="entry name" value="Glycoside hydrolase/deacetylase"/>
    <property type="match status" value="1"/>
</dbReference>
<dbReference type="OrthoDB" id="5573484at2"/>
<comment type="caution">
    <text evidence="2">The sequence shown here is derived from an EMBL/GenBank/DDBJ whole genome shotgun (WGS) entry which is preliminary data.</text>
</comment>
<evidence type="ECO:0000259" key="1">
    <source>
        <dbReference type="Pfam" id="PF23019"/>
    </source>
</evidence>
<sequence>MNSLFEYVLFHFQRLYHLPSSLEIHYGLDGKSRVQITATSSTFFERQQPKPVQTFWKEWQGNHLPLFFDEAVDQPWFSQNEQGHMVVHYDLVASAFYLLSGWQEFYGPERDLFNRYPYKASQQARHRFIIKPLVNYYLGILKEAVSLAYGQEILPKLWNGKPFATCLTHDIDYLQSAWKVAGKPAFQKGNLALLFKLAQQKLTGKDAWFNLPQVEAELGKLPAKATFFFLPEVAPYEGHPNADYDVSAPVIQKEVKRLTALGHEIGLHGSHGTGTKAKQLQTEQEKLPGAIQGNRFHYLRFDPVKTPSVLEELTFLYDSTLGFPEHFGFRNSFCHPFRLFDFKQRRMSPIWEMPLNLMDVTLNHPNYLQLTPTEVLPAITPMLEEIIRFHGVFTLLWHNENFSPYGMEGGLQLFRDITAWLNKRQTSFLTISEALQQVR</sequence>
<keyword evidence="3" id="KW-1185">Reference proteome</keyword>
<organism evidence="2 3">
    <name type="scientific">Rufibacter latericius</name>
    <dbReference type="NCBI Taxonomy" id="2487040"/>
    <lineage>
        <taxon>Bacteria</taxon>
        <taxon>Pseudomonadati</taxon>
        <taxon>Bacteroidota</taxon>
        <taxon>Cytophagia</taxon>
        <taxon>Cytophagales</taxon>
        <taxon>Hymenobacteraceae</taxon>
        <taxon>Rufibacter</taxon>
    </lineage>
</organism>
<proteinExistence type="predicted"/>
<accession>A0A3M9MAD4</accession>
<dbReference type="CDD" id="cd10931">
    <property type="entry name" value="CE4_u7"/>
    <property type="match status" value="1"/>
</dbReference>
<dbReference type="AlphaFoldDB" id="A0A3M9MAD4"/>
<dbReference type="Pfam" id="PF23019">
    <property type="entry name" value="DUF7033"/>
    <property type="match status" value="1"/>
</dbReference>
<protein>
    <recommendedName>
        <fullName evidence="1">DUF7033 domain-containing protein</fullName>
    </recommendedName>
</protein>
<dbReference type="Proteomes" id="UP000272117">
    <property type="component" value="Unassembled WGS sequence"/>
</dbReference>
<evidence type="ECO:0000313" key="3">
    <source>
        <dbReference type="Proteomes" id="UP000272117"/>
    </source>
</evidence>
<dbReference type="InterPro" id="IPR054297">
    <property type="entry name" value="DUF7033"/>
</dbReference>
<name>A0A3M9MAD4_9BACT</name>
<reference evidence="2 3" key="1">
    <citation type="submission" date="2018-11" db="EMBL/GenBank/DDBJ databases">
        <title>Rufibacter latericius sp. nov., isolated from water in Baiyang Lake.</title>
        <authorList>
            <person name="Yang Y."/>
        </authorList>
    </citation>
    <scope>NUCLEOTIDE SEQUENCE [LARGE SCALE GENOMIC DNA]</scope>
    <source>
        <strain evidence="2 3">R-22-1c-1</strain>
    </source>
</reference>
<dbReference type="GO" id="GO:0005975">
    <property type="term" value="P:carbohydrate metabolic process"/>
    <property type="evidence" value="ECO:0007669"/>
    <property type="project" value="InterPro"/>
</dbReference>
<dbReference type="SUPFAM" id="SSF88713">
    <property type="entry name" value="Glycoside hydrolase/deacetylase"/>
    <property type="match status" value="1"/>
</dbReference>
<evidence type="ECO:0000313" key="2">
    <source>
        <dbReference type="EMBL" id="RNI22476.1"/>
    </source>
</evidence>